<evidence type="ECO:0000256" key="4">
    <source>
        <dbReference type="ARBA" id="ARBA00022622"/>
    </source>
</evidence>
<evidence type="ECO:0000313" key="14">
    <source>
        <dbReference type="EMBL" id="KAJ7749985.1"/>
    </source>
</evidence>
<keyword evidence="4" id="KW-0325">Glycoprotein</keyword>
<keyword evidence="5" id="KW-0479">Metal-binding</keyword>
<evidence type="ECO:0000256" key="6">
    <source>
        <dbReference type="ARBA" id="ARBA00022729"/>
    </source>
</evidence>
<dbReference type="EMBL" id="JARKIB010000067">
    <property type="protein sequence ID" value="KAJ7749985.1"/>
    <property type="molecule type" value="Genomic_DNA"/>
</dbReference>
<keyword evidence="15" id="KW-1185">Reference proteome</keyword>
<reference evidence="14" key="1">
    <citation type="submission" date="2023-03" db="EMBL/GenBank/DDBJ databases">
        <title>Massive genome expansion in bonnet fungi (Mycena s.s.) driven by repeated elements and novel gene families across ecological guilds.</title>
        <authorList>
            <consortium name="Lawrence Berkeley National Laboratory"/>
            <person name="Harder C.B."/>
            <person name="Miyauchi S."/>
            <person name="Viragh M."/>
            <person name="Kuo A."/>
            <person name="Thoen E."/>
            <person name="Andreopoulos B."/>
            <person name="Lu D."/>
            <person name="Skrede I."/>
            <person name="Drula E."/>
            <person name="Henrissat B."/>
            <person name="Morin E."/>
            <person name="Kohler A."/>
            <person name="Barry K."/>
            <person name="LaButti K."/>
            <person name="Morin E."/>
            <person name="Salamov A."/>
            <person name="Lipzen A."/>
            <person name="Mereny Z."/>
            <person name="Hegedus B."/>
            <person name="Baldrian P."/>
            <person name="Stursova M."/>
            <person name="Weitz H."/>
            <person name="Taylor A."/>
            <person name="Grigoriev I.V."/>
            <person name="Nagy L.G."/>
            <person name="Martin F."/>
            <person name="Kauserud H."/>
        </authorList>
    </citation>
    <scope>NUCLEOTIDE SEQUENCE</scope>
    <source>
        <strain evidence="14">CBHHK182m</strain>
    </source>
</reference>
<dbReference type="InterPro" id="IPR011330">
    <property type="entry name" value="Glyco_hydro/deAcase_b/a-brl"/>
</dbReference>
<keyword evidence="7" id="KW-0378">Hydrolase</keyword>
<feature type="chain" id="PRO_5042261272" evidence="12">
    <location>
        <begin position="17"/>
        <end position="268"/>
    </location>
</feature>
<sequence>MLAALVLVAFGSLGSALTFNARDGASAGVVTKCVKPGQAAITLDDGPYNWHSQIADLLTSYKVKGTFFINGNNWACIYDKDRIANITYSYNLGHQIGLPSRLFLGSVTYPFEAHHTWSHQDLTTVSAERLDSELTLLTTAFERILGVNPAYCRPPYGNYNDTVVNAINAKGMTVMTWNADSMDSDGYTEPQSEAQYKQLLPSSDGSVIALNHETNPTTASTLIEWLIKELLNLGYELVTAAECAGGDAYQSVGQPQTPTAQWYCPSTN</sequence>
<comment type="subcellular location">
    <subcellularLocation>
        <location evidence="2">Cell membrane</location>
        <topology evidence="2">Lipid-anchor</topology>
        <topology evidence="2">GPI-anchor</topology>
    </subcellularLocation>
</comment>
<proteinExistence type="predicted"/>
<keyword evidence="8" id="KW-0472">Membrane</keyword>
<evidence type="ECO:0000256" key="12">
    <source>
        <dbReference type="SAM" id="SignalP"/>
    </source>
</evidence>
<keyword evidence="6 12" id="KW-0732">Signal</keyword>
<dbReference type="Pfam" id="PF01522">
    <property type="entry name" value="Polysacc_deac_1"/>
    <property type="match status" value="1"/>
</dbReference>
<dbReference type="PANTHER" id="PTHR46471">
    <property type="entry name" value="CHITIN DEACETYLASE"/>
    <property type="match status" value="1"/>
</dbReference>
<dbReference type="PANTHER" id="PTHR46471:SF2">
    <property type="entry name" value="CHITIN DEACETYLASE-RELATED"/>
    <property type="match status" value="1"/>
</dbReference>
<organism evidence="14 15">
    <name type="scientific">Mycena metata</name>
    <dbReference type="NCBI Taxonomy" id="1033252"/>
    <lineage>
        <taxon>Eukaryota</taxon>
        <taxon>Fungi</taxon>
        <taxon>Dikarya</taxon>
        <taxon>Basidiomycota</taxon>
        <taxon>Agaricomycotina</taxon>
        <taxon>Agaricomycetes</taxon>
        <taxon>Agaricomycetidae</taxon>
        <taxon>Agaricales</taxon>
        <taxon>Marasmiineae</taxon>
        <taxon>Mycenaceae</taxon>
        <taxon>Mycena</taxon>
    </lineage>
</organism>
<protein>
    <submittedName>
        <fullName evidence="14">Carbohydrate esterase family 4 protein</fullName>
    </submittedName>
</protein>
<dbReference type="GO" id="GO:0071555">
    <property type="term" value="P:cell wall organization"/>
    <property type="evidence" value="ECO:0007669"/>
    <property type="project" value="UniProtKB-KW"/>
</dbReference>
<evidence type="ECO:0000259" key="13">
    <source>
        <dbReference type="PROSITE" id="PS51677"/>
    </source>
</evidence>
<dbReference type="GO" id="GO:0098552">
    <property type="term" value="C:side of membrane"/>
    <property type="evidence" value="ECO:0007669"/>
    <property type="project" value="UniProtKB-KW"/>
</dbReference>
<comment type="caution">
    <text evidence="14">The sequence shown here is derived from an EMBL/GenBank/DDBJ whole genome shotgun (WGS) entry which is preliminary data.</text>
</comment>
<evidence type="ECO:0000256" key="9">
    <source>
        <dbReference type="ARBA" id="ARBA00023277"/>
    </source>
</evidence>
<dbReference type="GO" id="GO:0016810">
    <property type="term" value="F:hydrolase activity, acting on carbon-nitrogen (but not peptide) bonds"/>
    <property type="evidence" value="ECO:0007669"/>
    <property type="project" value="InterPro"/>
</dbReference>
<evidence type="ECO:0000256" key="10">
    <source>
        <dbReference type="ARBA" id="ARBA00023288"/>
    </source>
</evidence>
<gene>
    <name evidence="14" type="ORF">B0H16DRAFT_1374442</name>
</gene>
<keyword evidence="4" id="KW-0336">GPI-anchor</keyword>
<dbReference type="GO" id="GO:0005975">
    <property type="term" value="P:carbohydrate metabolic process"/>
    <property type="evidence" value="ECO:0007669"/>
    <property type="project" value="InterPro"/>
</dbReference>
<comment type="cofactor">
    <cofactor evidence="1">
        <name>Co(2+)</name>
        <dbReference type="ChEBI" id="CHEBI:48828"/>
    </cofactor>
</comment>
<dbReference type="GO" id="GO:0046872">
    <property type="term" value="F:metal ion binding"/>
    <property type="evidence" value="ECO:0007669"/>
    <property type="project" value="UniProtKB-KW"/>
</dbReference>
<accession>A0AAD7IV04</accession>
<keyword evidence="11" id="KW-0961">Cell wall biogenesis/degradation</keyword>
<dbReference type="Gene3D" id="3.20.20.370">
    <property type="entry name" value="Glycoside hydrolase/deacetylase"/>
    <property type="match status" value="2"/>
</dbReference>
<name>A0AAD7IV04_9AGAR</name>
<dbReference type="PROSITE" id="PS51677">
    <property type="entry name" value="NODB"/>
    <property type="match status" value="1"/>
</dbReference>
<dbReference type="AlphaFoldDB" id="A0AAD7IV04"/>
<keyword evidence="3" id="KW-1003">Cell membrane</keyword>
<feature type="signal peptide" evidence="12">
    <location>
        <begin position="1"/>
        <end position="16"/>
    </location>
</feature>
<evidence type="ECO:0000313" key="15">
    <source>
        <dbReference type="Proteomes" id="UP001215598"/>
    </source>
</evidence>
<evidence type="ECO:0000256" key="11">
    <source>
        <dbReference type="ARBA" id="ARBA00023316"/>
    </source>
</evidence>
<dbReference type="Proteomes" id="UP001215598">
    <property type="component" value="Unassembled WGS sequence"/>
</dbReference>
<evidence type="ECO:0000256" key="7">
    <source>
        <dbReference type="ARBA" id="ARBA00022801"/>
    </source>
</evidence>
<keyword evidence="10" id="KW-0449">Lipoprotein</keyword>
<evidence type="ECO:0000256" key="2">
    <source>
        <dbReference type="ARBA" id="ARBA00004609"/>
    </source>
</evidence>
<evidence type="ECO:0000256" key="8">
    <source>
        <dbReference type="ARBA" id="ARBA00023136"/>
    </source>
</evidence>
<evidence type="ECO:0000256" key="5">
    <source>
        <dbReference type="ARBA" id="ARBA00022723"/>
    </source>
</evidence>
<dbReference type="GO" id="GO:0005886">
    <property type="term" value="C:plasma membrane"/>
    <property type="evidence" value="ECO:0007669"/>
    <property type="project" value="UniProtKB-SubCell"/>
</dbReference>
<evidence type="ECO:0000256" key="1">
    <source>
        <dbReference type="ARBA" id="ARBA00001941"/>
    </source>
</evidence>
<feature type="domain" description="NodB homology" evidence="13">
    <location>
        <begin position="37"/>
        <end position="238"/>
    </location>
</feature>
<dbReference type="SUPFAM" id="SSF88713">
    <property type="entry name" value="Glycoside hydrolase/deacetylase"/>
    <property type="match status" value="1"/>
</dbReference>
<evidence type="ECO:0000256" key="3">
    <source>
        <dbReference type="ARBA" id="ARBA00022475"/>
    </source>
</evidence>
<dbReference type="InterPro" id="IPR002509">
    <property type="entry name" value="NODB_dom"/>
</dbReference>
<keyword evidence="9" id="KW-0119">Carbohydrate metabolism</keyword>